<evidence type="ECO:0000313" key="2">
    <source>
        <dbReference type="Proteomes" id="UP000007755"/>
    </source>
</evidence>
<organism evidence="2">
    <name type="scientific">Acromyrmex echinatior</name>
    <name type="common">Panamanian leafcutter ant</name>
    <name type="synonym">Acromyrmex octospinosus echinatior</name>
    <dbReference type="NCBI Taxonomy" id="103372"/>
    <lineage>
        <taxon>Eukaryota</taxon>
        <taxon>Metazoa</taxon>
        <taxon>Ecdysozoa</taxon>
        <taxon>Arthropoda</taxon>
        <taxon>Hexapoda</taxon>
        <taxon>Insecta</taxon>
        <taxon>Pterygota</taxon>
        <taxon>Neoptera</taxon>
        <taxon>Endopterygota</taxon>
        <taxon>Hymenoptera</taxon>
        <taxon>Apocrita</taxon>
        <taxon>Aculeata</taxon>
        <taxon>Formicoidea</taxon>
        <taxon>Formicidae</taxon>
        <taxon>Myrmicinae</taxon>
        <taxon>Acromyrmex</taxon>
    </lineage>
</organism>
<name>F4WDN9_ACREC</name>
<dbReference type="InParanoid" id="F4WDN9"/>
<sequence>MSGGESVPVYEKSVGLVDTHARISHFLEKKGSREYILRHPQSVSNDFTELAPGMTFSSSKDLTAFEPYSYKVRSFPKSGPNDIPCKIPNDDELLKCSGVHQRARGVLEETLRVLLLLIVSEE</sequence>
<gene>
    <name evidence="1" type="ORF">G5I_03693</name>
</gene>
<proteinExistence type="predicted"/>
<accession>F4WDN9</accession>
<protein>
    <submittedName>
        <fullName evidence="1">Uncharacterized protein</fullName>
    </submittedName>
</protein>
<reference evidence="1" key="1">
    <citation type="submission" date="2011-02" db="EMBL/GenBank/DDBJ databases">
        <title>The genome of the leaf-cutting ant Acromyrmex echinatior suggests key adaptations to social evolution and fungus farming.</title>
        <authorList>
            <person name="Nygaard S."/>
            <person name="Zhang G."/>
        </authorList>
    </citation>
    <scope>NUCLEOTIDE SEQUENCE</scope>
</reference>
<dbReference type="AlphaFoldDB" id="F4WDN9"/>
<dbReference type="EMBL" id="GL888090">
    <property type="protein sequence ID" value="EGI67652.1"/>
    <property type="molecule type" value="Genomic_DNA"/>
</dbReference>
<dbReference type="Proteomes" id="UP000007755">
    <property type="component" value="Unassembled WGS sequence"/>
</dbReference>
<keyword evidence="2" id="KW-1185">Reference proteome</keyword>
<evidence type="ECO:0000313" key="1">
    <source>
        <dbReference type="EMBL" id="EGI67652.1"/>
    </source>
</evidence>